<accession>A0ABU3NYK6</accession>
<dbReference type="EMBL" id="JAUOZS010000001">
    <property type="protein sequence ID" value="MDT8900936.1"/>
    <property type="molecule type" value="Genomic_DNA"/>
</dbReference>
<gene>
    <name evidence="1" type="ORF">Q4T40_06790</name>
</gene>
<dbReference type="Proteomes" id="UP001254848">
    <property type="component" value="Unassembled WGS sequence"/>
</dbReference>
<proteinExistence type="predicted"/>
<organism evidence="1 2">
    <name type="scientific">Anaeroselena agilis</name>
    <dbReference type="NCBI Taxonomy" id="3063788"/>
    <lineage>
        <taxon>Bacteria</taxon>
        <taxon>Bacillati</taxon>
        <taxon>Bacillota</taxon>
        <taxon>Negativicutes</taxon>
        <taxon>Acetonemataceae</taxon>
        <taxon>Anaeroselena</taxon>
    </lineage>
</organism>
<comment type="caution">
    <text evidence="1">The sequence shown here is derived from an EMBL/GenBank/DDBJ whole genome shotgun (WGS) entry which is preliminary data.</text>
</comment>
<evidence type="ECO:0000313" key="2">
    <source>
        <dbReference type="Proteomes" id="UP001254848"/>
    </source>
</evidence>
<protein>
    <submittedName>
        <fullName evidence="1">Uncharacterized protein</fullName>
    </submittedName>
</protein>
<reference evidence="1 2" key="1">
    <citation type="submission" date="2023-07" db="EMBL/GenBank/DDBJ databases">
        <title>The novel representative of Negativicutes class, Anaeroselena agilis gen. nov. sp. nov.</title>
        <authorList>
            <person name="Prokofeva M.I."/>
            <person name="Elcheninov A.G."/>
            <person name="Klyukina A."/>
            <person name="Kublanov I.V."/>
            <person name="Frolov E.N."/>
            <person name="Podosokorskaya O.A."/>
        </authorList>
    </citation>
    <scope>NUCLEOTIDE SEQUENCE [LARGE SCALE GENOMIC DNA]</scope>
    <source>
        <strain evidence="1 2">4137-cl</strain>
    </source>
</reference>
<name>A0ABU3NYK6_9FIRM</name>
<sequence length="82" mass="8802">MIQFTKIVNGTITANTLDGGNKITYMEGDYGVEYANGPALPTDAKPGDIIFTKNTKAGEIDVYRKVEYTGAGFVYTKLTAAS</sequence>
<dbReference type="RefSeq" id="WP_413779468.1">
    <property type="nucleotide sequence ID" value="NZ_JAUOZS010000001.1"/>
</dbReference>
<keyword evidence="2" id="KW-1185">Reference proteome</keyword>
<evidence type="ECO:0000313" key="1">
    <source>
        <dbReference type="EMBL" id="MDT8900936.1"/>
    </source>
</evidence>